<dbReference type="InterPro" id="IPR039751">
    <property type="entry name" value="HERPUD1/2"/>
</dbReference>
<dbReference type="FunFam" id="3.10.20.90:FF:000046">
    <property type="entry name" value="Homocysteine-responsive endoplasmic reticulum-resident ubiquitin-like domain member 2 protein"/>
    <property type="match status" value="1"/>
</dbReference>
<feature type="transmembrane region" description="Helical" evidence="7">
    <location>
        <begin position="251"/>
        <end position="267"/>
    </location>
</feature>
<name>A0A8S1F300_9PELO</name>
<dbReference type="GO" id="GO:0030968">
    <property type="term" value="P:endoplasmic reticulum unfolded protein response"/>
    <property type="evidence" value="ECO:0007669"/>
    <property type="project" value="TreeGrafter"/>
</dbReference>
<dbReference type="Pfam" id="PF00240">
    <property type="entry name" value="ubiquitin"/>
    <property type="match status" value="1"/>
</dbReference>
<evidence type="ECO:0000256" key="2">
    <source>
        <dbReference type="ARBA" id="ARBA00022692"/>
    </source>
</evidence>
<dbReference type="PANTHER" id="PTHR12943:SF27">
    <property type="entry name" value="HOMOCYSTEINE-INDUCED ENDOPLASMIC RETICULUM PROTEIN, ISOFORM A"/>
    <property type="match status" value="1"/>
</dbReference>
<protein>
    <recommendedName>
        <fullName evidence="8">Ubiquitin-like domain-containing protein</fullName>
    </recommendedName>
</protein>
<dbReference type="GO" id="GO:0016020">
    <property type="term" value="C:membrane"/>
    <property type="evidence" value="ECO:0007669"/>
    <property type="project" value="UniProtKB-SubCell"/>
</dbReference>
<keyword evidence="3 7" id="KW-1133">Transmembrane helix</keyword>
<keyword evidence="10" id="KW-1185">Reference proteome</keyword>
<feature type="region of interest" description="Disordered" evidence="6">
    <location>
        <begin position="98"/>
        <end position="130"/>
    </location>
</feature>
<dbReference type="Gene3D" id="3.10.20.90">
    <property type="entry name" value="Phosphatidylinositol 3-kinase Catalytic Subunit, Chain A, domain 1"/>
    <property type="match status" value="1"/>
</dbReference>
<dbReference type="InterPro" id="IPR029071">
    <property type="entry name" value="Ubiquitin-like_domsf"/>
</dbReference>
<evidence type="ECO:0000256" key="5">
    <source>
        <dbReference type="ARBA" id="ARBA00023230"/>
    </source>
</evidence>
<dbReference type="PROSITE" id="PS50053">
    <property type="entry name" value="UBIQUITIN_2"/>
    <property type="match status" value="1"/>
</dbReference>
<feature type="domain" description="Ubiquitin-like" evidence="8">
    <location>
        <begin position="13"/>
        <end position="73"/>
    </location>
</feature>
<dbReference type="Proteomes" id="UP000494206">
    <property type="component" value="Unassembled WGS sequence"/>
</dbReference>
<keyword evidence="2 7" id="KW-0812">Transmembrane</keyword>
<evidence type="ECO:0000256" key="6">
    <source>
        <dbReference type="SAM" id="MobiDB-lite"/>
    </source>
</evidence>
<organism evidence="9 10">
    <name type="scientific">Caenorhabditis bovis</name>
    <dbReference type="NCBI Taxonomy" id="2654633"/>
    <lineage>
        <taxon>Eukaryota</taxon>
        <taxon>Metazoa</taxon>
        <taxon>Ecdysozoa</taxon>
        <taxon>Nematoda</taxon>
        <taxon>Chromadorea</taxon>
        <taxon>Rhabditida</taxon>
        <taxon>Rhabditina</taxon>
        <taxon>Rhabditomorpha</taxon>
        <taxon>Rhabditoidea</taxon>
        <taxon>Rhabditidae</taxon>
        <taxon>Peloderinae</taxon>
        <taxon>Caenorhabditis</taxon>
    </lineage>
</organism>
<gene>
    <name evidence="9" type="ORF">CBOVIS_LOCUS10021</name>
</gene>
<dbReference type="EMBL" id="CADEPM010000007">
    <property type="protein sequence ID" value="CAB3408214.1"/>
    <property type="molecule type" value="Genomic_DNA"/>
</dbReference>
<feature type="compositionally biased region" description="Polar residues" evidence="6">
    <location>
        <begin position="110"/>
        <end position="120"/>
    </location>
</feature>
<evidence type="ECO:0000313" key="10">
    <source>
        <dbReference type="Proteomes" id="UP000494206"/>
    </source>
</evidence>
<dbReference type="AlphaFoldDB" id="A0A8S1F300"/>
<proteinExistence type="predicted"/>
<feature type="region of interest" description="Disordered" evidence="6">
    <location>
        <begin position="289"/>
        <end position="322"/>
    </location>
</feature>
<dbReference type="InterPro" id="IPR000626">
    <property type="entry name" value="Ubiquitin-like_dom"/>
</dbReference>
<evidence type="ECO:0000256" key="1">
    <source>
        <dbReference type="ARBA" id="ARBA00004370"/>
    </source>
</evidence>
<evidence type="ECO:0000256" key="3">
    <source>
        <dbReference type="ARBA" id="ARBA00022989"/>
    </source>
</evidence>
<evidence type="ECO:0000313" key="9">
    <source>
        <dbReference type="EMBL" id="CAB3408214.1"/>
    </source>
</evidence>
<comment type="subcellular location">
    <subcellularLocation>
        <location evidence="1">Membrane</location>
    </subcellularLocation>
</comment>
<evidence type="ECO:0000259" key="8">
    <source>
        <dbReference type="PROSITE" id="PS50053"/>
    </source>
</evidence>
<accession>A0A8S1F300</accession>
<evidence type="ECO:0000256" key="4">
    <source>
        <dbReference type="ARBA" id="ARBA00023136"/>
    </source>
</evidence>
<comment type="caution">
    <text evidence="9">The sequence shown here is derived from an EMBL/GenBank/DDBJ whole genome shotgun (WGS) entry which is preliminary data.</text>
</comment>
<dbReference type="SUPFAM" id="SSF54236">
    <property type="entry name" value="Ubiquitin-like"/>
    <property type="match status" value="1"/>
</dbReference>
<keyword evidence="4 7" id="KW-0472">Membrane</keyword>
<sequence length="359" mass="40061">MSEDIEPSTPAEIELVIRSGHQSAEDLIFTCPMDWTIRRVKEHIKTLSSSHPEVSAQRLIFSGVFLKDEQVLSTIIRERSVVDGAQVFHLVCSEPYVEQRTPPHPRTDQQESNNSQSAPQSPEPADAPPQMTWDQWWALQGQTTELQAQYEAYYNAWIRYYNSYQYYLATNPAFLNEMQNRMQNATVIQAHVAYNHAAPANAQNPPNAQPQPPAGPVNPGERVDILEIFYRLFKLVLLFSAVLLYSSFERFFLVLTCALFIYIVQLRRNHVRNRAASLARENRRNAAAAAANADGAQAGEGAGAENSPVNNNNTGENNADAPPAAAPSTVHVFIATCYSFITSFFASLVPDHPLPVDMN</sequence>
<dbReference type="PANTHER" id="PTHR12943">
    <property type="entry name" value="HOMOCYSTEINE-RESPONSIVE ENDOPLASMIC RETICULUM-RESIDENT UNIQUITIN-LIKE DOMAIN HERPUD PROTEIN FAMILY MEMBER"/>
    <property type="match status" value="1"/>
</dbReference>
<keyword evidence="5" id="KW-0834">Unfolded protein response</keyword>
<reference evidence="9 10" key="1">
    <citation type="submission" date="2020-04" db="EMBL/GenBank/DDBJ databases">
        <authorList>
            <person name="Laetsch R D."/>
            <person name="Stevens L."/>
            <person name="Kumar S."/>
            <person name="Blaxter L. M."/>
        </authorList>
    </citation>
    <scope>NUCLEOTIDE SEQUENCE [LARGE SCALE GENOMIC DNA]</scope>
</reference>
<dbReference type="OrthoDB" id="21589at2759"/>
<evidence type="ECO:0000256" key="7">
    <source>
        <dbReference type="SAM" id="Phobius"/>
    </source>
</evidence>